<dbReference type="AlphaFoldDB" id="A0AAV8YSH1"/>
<comment type="caution">
    <text evidence="2">The sequence shown here is derived from an EMBL/GenBank/DDBJ whole genome shotgun (WGS) entry which is preliminary data.</text>
</comment>
<organism evidence="2 3">
    <name type="scientific">Aromia moschata</name>
    <dbReference type="NCBI Taxonomy" id="1265417"/>
    <lineage>
        <taxon>Eukaryota</taxon>
        <taxon>Metazoa</taxon>
        <taxon>Ecdysozoa</taxon>
        <taxon>Arthropoda</taxon>
        <taxon>Hexapoda</taxon>
        <taxon>Insecta</taxon>
        <taxon>Pterygota</taxon>
        <taxon>Neoptera</taxon>
        <taxon>Endopterygota</taxon>
        <taxon>Coleoptera</taxon>
        <taxon>Polyphaga</taxon>
        <taxon>Cucujiformia</taxon>
        <taxon>Chrysomeloidea</taxon>
        <taxon>Cerambycidae</taxon>
        <taxon>Cerambycinae</taxon>
        <taxon>Callichromatini</taxon>
        <taxon>Aromia</taxon>
    </lineage>
</organism>
<evidence type="ECO:0000313" key="2">
    <source>
        <dbReference type="EMBL" id="KAJ8954352.1"/>
    </source>
</evidence>
<dbReference type="EMBL" id="JAPWTK010000048">
    <property type="protein sequence ID" value="KAJ8954352.1"/>
    <property type="molecule type" value="Genomic_DNA"/>
</dbReference>
<evidence type="ECO:0000256" key="1">
    <source>
        <dbReference type="SAM" id="MobiDB-lite"/>
    </source>
</evidence>
<keyword evidence="3" id="KW-1185">Reference proteome</keyword>
<protein>
    <submittedName>
        <fullName evidence="2">Uncharacterized protein</fullName>
    </submittedName>
</protein>
<proteinExistence type="predicted"/>
<dbReference type="Proteomes" id="UP001162162">
    <property type="component" value="Unassembled WGS sequence"/>
</dbReference>
<feature type="region of interest" description="Disordered" evidence="1">
    <location>
        <begin position="34"/>
        <end position="56"/>
    </location>
</feature>
<accession>A0AAV8YSH1</accession>
<gene>
    <name evidence="2" type="ORF">NQ318_011024</name>
</gene>
<reference evidence="2" key="1">
    <citation type="journal article" date="2023" name="Insect Mol. Biol.">
        <title>Genome sequencing provides insights into the evolution of gene families encoding plant cell wall-degrading enzymes in longhorned beetles.</title>
        <authorList>
            <person name="Shin N.R."/>
            <person name="Okamura Y."/>
            <person name="Kirsch R."/>
            <person name="Pauchet Y."/>
        </authorList>
    </citation>
    <scope>NUCLEOTIDE SEQUENCE</scope>
    <source>
        <strain evidence="2">AMC_N1</strain>
    </source>
</reference>
<evidence type="ECO:0000313" key="3">
    <source>
        <dbReference type="Proteomes" id="UP001162162"/>
    </source>
</evidence>
<name>A0AAV8YSH1_9CUCU</name>
<sequence>MARASITITGQLTGWSDWIFFFFLQATNSPSCRHQQQPASYSSRQRRGGSGGWPHRVKPLAVPTIKTTTYEVYKLSNEAGNVAPDLATLRRREGWKSAANKRYKVAKLTFQVTPQKHISCYISGTKSVIEFVQKSDCSTTLALHFGWDKSQCRERHILKHETVGYDRDLCETKFRDLSEAMMQGFGELRGGRETLCCALPILKR</sequence>